<dbReference type="CDD" id="cd12162">
    <property type="entry name" value="2-Hacid_dh_4"/>
    <property type="match status" value="1"/>
</dbReference>
<evidence type="ECO:0000256" key="2">
    <source>
        <dbReference type="ARBA" id="ARBA00023002"/>
    </source>
</evidence>
<proteinExistence type="inferred from homology"/>
<dbReference type="PANTHER" id="PTHR43761">
    <property type="entry name" value="D-ISOMER SPECIFIC 2-HYDROXYACID DEHYDROGENASE FAMILY PROTEIN (AFU_ORTHOLOGUE AFUA_1G13630)"/>
    <property type="match status" value="1"/>
</dbReference>
<evidence type="ECO:0000259" key="5">
    <source>
        <dbReference type="Pfam" id="PF00389"/>
    </source>
</evidence>
<dbReference type="EMBL" id="ACZL01000003">
    <property type="protein sequence ID" value="EHI56649.1"/>
    <property type="molecule type" value="Genomic_DNA"/>
</dbReference>
<feature type="domain" description="D-isomer specific 2-hydroxyacid dehydrogenase catalytic" evidence="5">
    <location>
        <begin position="26"/>
        <end position="324"/>
    </location>
</feature>
<evidence type="ECO:0000256" key="3">
    <source>
        <dbReference type="ARBA" id="ARBA00023027"/>
    </source>
</evidence>
<dbReference type="InterPro" id="IPR050418">
    <property type="entry name" value="D-iso_2-hydroxyacid_DH_PdxB"/>
</dbReference>
<dbReference type="Pfam" id="PF00389">
    <property type="entry name" value="2-Hacid_dh"/>
    <property type="match status" value="1"/>
</dbReference>
<dbReference type="InterPro" id="IPR029753">
    <property type="entry name" value="D-isomer_DH_CS"/>
</dbReference>
<comment type="caution">
    <text evidence="7">The sequence shown here is derived from an EMBL/GenBank/DDBJ whole genome shotgun (WGS) entry which is preliminary data.</text>
</comment>
<feature type="domain" description="D-isomer specific 2-hydroxyacid dehydrogenase NAD-binding" evidence="6">
    <location>
        <begin position="115"/>
        <end position="293"/>
    </location>
</feature>
<keyword evidence="2 4" id="KW-0560">Oxidoreductase</keyword>
<dbReference type="SUPFAM" id="SSF51735">
    <property type="entry name" value="NAD(P)-binding Rossmann-fold domains"/>
    <property type="match status" value="1"/>
</dbReference>
<dbReference type="GO" id="GO:0016616">
    <property type="term" value="F:oxidoreductase activity, acting on the CH-OH group of donors, NAD or NADP as acceptor"/>
    <property type="evidence" value="ECO:0007669"/>
    <property type="project" value="InterPro"/>
</dbReference>
<name>G5GEV8_9FIRM</name>
<dbReference type="STRING" id="679200.HMPREF9333_00096"/>
<dbReference type="InterPro" id="IPR006139">
    <property type="entry name" value="D-isomer_2_OHA_DH_cat_dom"/>
</dbReference>
<organism evidence="7 8">
    <name type="scientific">Johnsonella ignava ATCC 51276</name>
    <dbReference type="NCBI Taxonomy" id="679200"/>
    <lineage>
        <taxon>Bacteria</taxon>
        <taxon>Bacillati</taxon>
        <taxon>Bacillota</taxon>
        <taxon>Clostridia</taxon>
        <taxon>Lachnospirales</taxon>
        <taxon>Lachnospiraceae</taxon>
        <taxon>Johnsonella</taxon>
    </lineage>
</organism>
<gene>
    <name evidence="7" type="ORF">HMPREF9333_00096</name>
</gene>
<dbReference type="PANTHER" id="PTHR43761:SF1">
    <property type="entry name" value="D-ISOMER SPECIFIC 2-HYDROXYACID DEHYDROGENASE CATALYTIC DOMAIN-CONTAINING PROTEIN-RELATED"/>
    <property type="match status" value="1"/>
</dbReference>
<evidence type="ECO:0000259" key="6">
    <source>
        <dbReference type="Pfam" id="PF02826"/>
    </source>
</evidence>
<dbReference type="eggNOG" id="COG1052">
    <property type="taxonomic scope" value="Bacteria"/>
</dbReference>
<evidence type="ECO:0000313" key="7">
    <source>
        <dbReference type="EMBL" id="EHI56649.1"/>
    </source>
</evidence>
<dbReference type="InterPro" id="IPR036291">
    <property type="entry name" value="NAD(P)-bd_dom_sf"/>
</dbReference>
<dbReference type="InterPro" id="IPR006140">
    <property type="entry name" value="D-isomer_DH_NAD-bd"/>
</dbReference>
<dbReference type="FunFam" id="3.40.50.720:FF:000203">
    <property type="entry name" value="D-3-phosphoglycerate dehydrogenase (SerA)"/>
    <property type="match status" value="1"/>
</dbReference>
<dbReference type="PROSITE" id="PS00065">
    <property type="entry name" value="D_2_HYDROXYACID_DH_1"/>
    <property type="match status" value="1"/>
</dbReference>
<dbReference type="HOGENOM" id="CLU_019796_1_3_9"/>
<dbReference type="GO" id="GO:0051287">
    <property type="term" value="F:NAD binding"/>
    <property type="evidence" value="ECO:0007669"/>
    <property type="project" value="InterPro"/>
</dbReference>
<sequence>MEVYMKIVILDAYTENPGDLSWEKIKSLGDVAIYDRTPCTDIDLIAERIGDAQIAIVNKTPVNAQVIERCKNLKFIAVFGTGYNIVDYKYAAEKGISLSNVPSYGTNTVSQFTIGLLLEVCSFYGHHDMTVKNGRWEKSEDFCYWDYPMIELYGKTAGIIGLGKIGRASAALLKALGMEVIAFSRSKNKEGEKAAVYVSFDELLERSDVILLHCPLFEETKGMINKKSIKKMKDGVIIINTSRGQLIVEEDLAEALNSGKVYAAGLDVVAQEPIRADNPLLKAKNVIITPHIAWVSKESRQRILDATYANIKAFLDGKPINVVNL</sequence>
<dbReference type="InterPro" id="IPR029752">
    <property type="entry name" value="D-isomer_DH_CS1"/>
</dbReference>
<keyword evidence="3" id="KW-0520">NAD</keyword>
<evidence type="ECO:0008006" key="9">
    <source>
        <dbReference type="Google" id="ProtNLM"/>
    </source>
</evidence>
<keyword evidence="8" id="KW-1185">Reference proteome</keyword>
<dbReference type="Pfam" id="PF02826">
    <property type="entry name" value="2-Hacid_dh_C"/>
    <property type="match status" value="1"/>
</dbReference>
<accession>G5GEV8</accession>
<dbReference type="PATRIC" id="fig|679200.3.peg.105"/>
<comment type="similarity">
    <text evidence="1 4">Belongs to the D-isomer specific 2-hydroxyacid dehydrogenase family.</text>
</comment>
<evidence type="ECO:0000313" key="8">
    <source>
        <dbReference type="Proteomes" id="UP000003011"/>
    </source>
</evidence>
<dbReference type="PROSITE" id="PS00671">
    <property type="entry name" value="D_2_HYDROXYACID_DH_3"/>
    <property type="match status" value="1"/>
</dbReference>
<dbReference type="Proteomes" id="UP000003011">
    <property type="component" value="Unassembled WGS sequence"/>
</dbReference>
<evidence type="ECO:0000256" key="1">
    <source>
        <dbReference type="ARBA" id="ARBA00005854"/>
    </source>
</evidence>
<dbReference type="SUPFAM" id="SSF52283">
    <property type="entry name" value="Formate/glycerate dehydrogenase catalytic domain-like"/>
    <property type="match status" value="1"/>
</dbReference>
<protein>
    <recommendedName>
        <fullName evidence="9">Glycerate dehydrogenase</fullName>
    </recommendedName>
</protein>
<dbReference type="AlphaFoldDB" id="G5GEV8"/>
<dbReference type="Gene3D" id="3.40.50.720">
    <property type="entry name" value="NAD(P)-binding Rossmann-like Domain"/>
    <property type="match status" value="2"/>
</dbReference>
<evidence type="ECO:0000256" key="4">
    <source>
        <dbReference type="RuleBase" id="RU003719"/>
    </source>
</evidence>
<dbReference type="PROSITE" id="PS00670">
    <property type="entry name" value="D_2_HYDROXYACID_DH_2"/>
    <property type="match status" value="1"/>
</dbReference>
<reference evidence="7 8" key="1">
    <citation type="submission" date="2011-08" db="EMBL/GenBank/DDBJ databases">
        <title>The Genome Sequence of Johnsonella ignava ATCC 51276.</title>
        <authorList>
            <consortium name="The Broad Institute Genome Sequencing Platform"/>
            <person name="Earl A."/>
            <person name="Ward D."/>
            <person name="Feldgarden M."/>
            <person name="Gevers D."/>
            <person name="Izard J."/>
            <person name="Blanton J.M."/>
            <person name="Baranova O.V."/>
            <person name="Dewhirst F.E."/>
            <person name="Young S.K."/>
            <person name="Zeng Q."/>
            <person name="Gargeya S."/>
            <person name="Fitzgerald M."/>
            <person name="Haas B."/>
            <person name="Abouelleil A."/>
            <person name="Alvarado L."/>
            <person name="Arachchi H.M."/>
            <person name="Berlin A."/>
            <person name="Brown A."/>
            <person name="Chapman S.B."/>
            <person name="Chen Z."/>
            <person name="Dunbar C."/>
            <person name="Freedman E."/>
            <person name="Gearin G."/>
            <person name="Gellesch M."/>
            <person name="Goldberg J."/>
            <person name="Griggs A."/>
            <person name="Gujja S."/>
            <person name="Heiman D."/>
            <person name="Howarth C."/>
            <person name="Larson L."/>
            <person name="Lui A."/>
            <person name="MacDonald P.J.P."/>
            <person name="Montmayeur A."/>
            <person name="Murphy C."/>
            <person name="Neiman D."/>
            <person name="Pearson M."/>
            <person name="Priest M."/>
            <person name="Roberts A."/>
            <person name="Saif S."/>
            <person name="Shea T."/>
            <person name="Shenoy N."/>
            <person name="Sisk P."/>
            <person name="Stolte C."/>
            <person name="Sykes S."/>
            <person name="Wortman J."/>
            <person name="Nusbaum C."/>
            <person name="Birren B."/>
        </authorList>
    </citation>
    <scope>NUCLEOTIDE SEQUENCE [LARGE SCALE GENOMIC DNA]</scope>
    <source>
        <strain evidence="7 8">ATCC 51276</strain>
    </source>
</reference>